<feature type="domain" description="F-box" evidence="2">
    <location>
        <begin position="296"/>
        <end position="351"/>
    </location>
</feature>
<comment type="caution">
    <text evidence="3">The sequence shown here is derived from an EMBL/GenBank/DDBJ whole genome shotgun (WGS) entry which is preliminary data.</text>
</comment>
<reference evidence="4" key="2">
    <citation type="submission" date="2013-04" db="EMBL/GenBank/DDBJ databases">
        <title>Genomic mechanisms accounting for the adaptation to parasitism in nematode-trapping fungi.</title>
        <authorList>
            <person name="Ahren D.G."/>
        </authorList>
    </citation>
    <scope>NUCLEOTIDE SEQUENCE [LARGE SCALE GENOMIC DNA]</scope>
    <source>
        <strain evidence="4">CBS 200.50</strain>
    </source>
</reference>
<feature type="compositionally biased region" description="Polar residues" evidence="1">
    <location>
        <begin position="29"/>
        <end position="39"/>
    </location>
</feature>
<keyword evidence="4" id="KW-1185">Reference proteome</keyword>
<dbReference type="SUPFAM" id="SSF81383">
    <property type="entry name" value="F-box domain"/>
    <property type="match status" value="1"/>
</dbReference>
<reference evidence="3 4" key="1">
    <citation type="journal article" date="2013" name="PLoS Genet.">
        <title>Genomic mechanisms accounting for the adaptation to parasitism in nematode-trapping fungi.</title>
        <authorList>
            <person name="Meerupati T."/>
            <person name="Andersson K.M."/>
            <person name="Friman E."/>
            <person name="Kumar D."/>
            <person name="Tunlid A."/>
            <person name="Ahren D."/>
        </authorList>
    </citation>
    <scope>NUCLEOTIDE SEQUENCE [LARGE SCALE GENOMIC DNA]</scope>
    <source>
        <strain evidence="3 4">CBS 200.50</strain>
    </source>
</reference>
<evidence type="ECO:0000256" key="1">
    <source>
        <dbReference type="SAM" id="MobiDB-lite"/>
    </source>
</evidence>
<feature type="region of interest" description="Disordered" evidence="1">
    <location>
        <begin position="16"/>
        <end position="47"/>
    </location>
</feature>
<feature type="compositionally biased region" description="Basic and acidic residues" evidence="1">
    <location>
        <begin position="143"/>
        <end position="176"/>
    </location>
</feature>
<protein>
    <recommendedName>
        <fullName evidence="2">F-box domain-containing protein</fullName>
    </recommendedName>
</protein>
<dbReference type="AlphaFoldDB" id="S8ALW9"/>
<accession>S8ALW9</accession>
<dbReference type="STRING" id="1284197.S8ALW9"/>
<organism evidence="3 4">
    <name type="scientific">Dactylellina haptotyla (strain CBS 200.50)</name>
    <name type="common">Nematode-trapping fungus</name>
    <name type="synonym">Monacrosporium haptotylum</name>
    <dbReference type="NCBI Taxonomy" id="1284197"/>
    <lineage>
        <taxon>Eukaryota</taxon>
        <taxon>Fungi</taxon>
        <taxon>Dikarya</taxon>
        <taxon>Ascomycota</taxon>
        <taxon>Pezizomycotina</taxon>
        <taxon>Orbiliomycetes</taxon>
        <taxon>Orbiliales</taxon>
        <taxon>Orbiliaceae</taxon>
        <taxon>Dactylellina</taxon>
    </lineage>
</organism>
<evidence type="ECO:0000259" key="2">
    <source>
        <dbReference type="PROSITE" id="PS50181"/>
    </source>
</evidence>
<feature type="region of interest" description="Disordered" evidence="1">
    <location>
        <begin position="129"/>
        <end position="282"/>
    </location>
</feature>
<evidence type="ECO:0000313" key="4">
    <source>
        <dbReference type="Proteomes" id="UP000015100"/>
    </source>
</evidence>
<dbReference type="OrthoDB" id="5288410at2759"/>
<feature type="compositionally biased region" description="Basic and acidic residues" evidence="1">
    <location>
        <begin position="265"/>
        <end position="277"/>
    </location>
</feature>
<dbReference type="PROSITE" id="PS50181">
    <property type="entry name" value="FBOX"/>
    <property type="match status" value="1"/>
</dbReference>
<proteinExistence type="predicted"/>
<name>S8ALW9_DACHA</name>
<feature type="compositionally biased region" description="Basic and acidic residues" evidence="1">
    <location>
        <begin position="243"/>
        <end position="252"/>
    </location>
</feature>
<dbReference type="InterPro" id="IPR036047">
    <property type="entry name" value="F-box-like_dom_sf"/>
</dbReference>
<dbReference type="Proteomes" id="UP000015100">
    <property type="component" value="Unassembled WGS sequence"/>
</dbReference>
<evidence type="ECO:0000313" key="3">
    <source>
        <dbReference type="EMBL" id="EPS42131.1"/>
    </source>
</evidence>
<dbReference type="EMBL" id="AQGS01000129">
    <property type="protein sequence ID" value="EPS42131.1"/>
    <property type="molecule type" value="Genomic_DNA"/>
</dbReference>
<dbReference type="InterPro" id="IPR001810">
    <property type="entry name" value="F-box_dom"/>
</dbReference>
<sequence>MLKKTLRKFHLVRKCDDAPPTLTSPPPQKSTVLSPTKLSPNYPKKEVSQEFVPRTQNIILELEDGLHQVAIAVSTPDDGQNGEYHETKIDAGQGIFESSRYHIQQAESLQVNTFSEFVLRDSWFHDKPAEDTDESELVQAKVGEPKQAEVRSANDEHQWRDEERRNEYGEVEIEPKPEEEEDNEEQEEEIEDEYEDEDEHGEEDDKEEGEYEEQYDEDEEEEWDVESFVSLYGDENEEEDDTPEGKEDEKKAGRQALAEVQNNDPKSHGELAEEKNRHSQPVCDELREELSSPGKESRLLDLPMEIFDMVSSYLPYYDMLSLALTTRKLFHIYPSPDGLPDTETVAEWQRQELCNHIILHRFLPHRIFEAPEYANFCPYCSVELCPPSCPSALLLDSKTGVFYPASLFPLGPMHPAIFQNVPPEAQLKPSAKLAWKTNLRTFPKDTYSTIWCSHHRCPADLMSSNFESTDLPHGFDRFLHDYNDRYDITWDSLDPVSAPSPRRSRRFARESIKPDPIRKTRLVTSHAGFRCESDRDGQTDRINVFDSVSESHFYDTLCRHCRLPLPVSATELWFGITCTCDTSLRSPERKAGCRTCGIVSVKFTMVEAFRPIPVQLSGMRDAKPFRLTLATEVRVEKTLLAGQLVEKLVEMFPDSARQNLELVRYSKVILPPAKNPKLLIINLPEKLLQHITRFVLSGTRFHGQTHVERATKFLFQAKGAWDWQHDSNTYCAECREHSKAPAVRRKPRSYECACDWAFYLFLMEGCDEDSHYLDDYLE</sequence>
<dbReference type="HOGENOM" id="CLU_359806_0_0_1"/>
<gene>
    <name evidence="3" type="ORF">H072_3934</name>
</gene>
<feature type="compositionally biased region" description="Acidic residues" evidence="1">
    <location>
        <begin position="177"/>
        <end position="225"/>
    </location>
</feature>